<sequence length="413" mass="47208">MVIAMIFINELRRLWKGKQSKIFLGFIIIIPIAFFLLFTRTMTSTVKYEDGSLVHYSTKESLEMRRKAEVKTDGTVTEERLLEGFDLYKRNLEKGFIKDNLREDYMAYAPMINLIQELAFYPPYIDDFKYDNGNDITKDFVNNFYTIRDKKVEKIFGYNFPKDSDRSKDKITELNKKIEKPFVFSPGYKFWGVSIEHLGMITVILSFVCLIFNSSIFSEVYDNRVDDIIKTTRYGRKDITIAKIFSHIISSILLYFLSIGIYVAILSVFLGTEGLNTSFQIRYIYSVAPMTLKQVLLSIIVGGLVSMLAMSAVMMLISSLTKKPSQSLTLGILVFVVFTFIGLYIMPMGQLPRLLLGMLPSSGSGIIMFDSLRGMDIIYGVWGPYFRVFFNAIVAILGFLMAGAIYNKKESTS</sequence>
<feature type="transmembrane region" description="Helical" evidence="1">
    <location>
        <begin position="328"/>
        <end position="348"/>
    </location>
</feature>
<dbReference type="GO" id="GO:0140359">
    <property type="term" value="F:ABC-type transporter activity"/>
    <property type="evidence" value="ECO:0007669"/>
    <property type="project" value="InterPro"/>
</dbReference>
<protein>
    <submittedName>
        <fullName evidence="2">Uncharacterized protein</fullName>
    </submittedName>
</protein>
<dbReference type="PANTHER" id="PTHR37305">
    <property type="entry name" value="INTEGRAL MEMBRANE PROTEIN-RELATED"/>
    <property type="match status" value="1"/>
</dbReference>
<gene>
    <name evidence="2" type="ordered locus">Curi_c00570</name>
</gene>
<keyword evidence="1" id="KW-1133">Transmembrane helix</keyword>
<dbReference type="HOGENOM" id="CLU_680956_0_0_9"/>
<keyword evidence="3" id="KW-1185">Reference proteome</keyword>
<evidence type="ECO:0000256" key="1">
    <source>
        <dbReference type="SAM" id="Phobius"/>
    </source>
</evidence>
<evidence type="ECO:0000313" key="3">
    <source>
        <dbReference type="Proteomes" id="UP000006094"/>
    </source>
</evidence>
<evidence type="ECO:0000313" key="2">
    <source>
        <dbReference type="EMBL" id="AFS77138.1"/>
    </source>
</evidence>
<feature type="transmembrane region" description="Helical" evidence="1">
    <location>
        <begin position="198"/>
        <end position="221"/>
    </location>
</feature>
<feature type="transmembrane region" description="Helical" evidence="1">
    <location>
        <begin position="242"/>
        <end position="270"/>
    </location>
</feature>
<dbReference type="KEGG" id="cad:Curi_c00570"/>
<dbReference type="OrthoDB" id="1700423at2"/>
<dbReference type="EMBL" id="CP003326">
    <property type="protein sequence ID" value="AFS77138.1"/>
    <property type="molecule type" value="Genomic_DNA"/>
</dbReference>
<keyword evidence="1" id="KW-0472">Membrane</keyword>
<dbReference type="eggNOG" id="COG1277">
    <property type="taxonomic scope" value="Bacteria"/>
</dbReference>
<accession>K0ATF2</accession>
<keyword evidence="1" id="KW-0812">Transmembrane</keyword>
<dbReference type="STRING" id="1128398.Curi_c00570"/>
<dbReference type="AlphaFoldDB" id="K0ATF2"/>
<reference evidence="2 3" key="1">
    <citation type="journal article" date="2012" name="PLoS ONE">
        <title>The purine-utilizing bacterium Clostridium acidurici 9a: a genome-guided metabolic reconsideration.</title>
        <authorList>
            <person name="Hartwich K."/>
            <person name="Poehlein A."/>
            <person name="Daniel R."/>
        </authorList>
    </citation>
    <scope>NUCLEOTIDE SEQUENCE [LARGE SCALE GENOMIC DNA]</scope>
    <source>
        <strain evidence="3">ATCC 7906 / DSM 604 / BCRC 14475 / CIP 104303 / KCTC 5404 / NCIMB 10678 / 9a</strain>
    </source>
</reference>
<dbReference type="GO" id="GO:0005886">
    <property type="term" value="C:plasma membrane"/>
    <property type="evidence" value="ECO:0007669"/>
    <property type="project" value="UniProtKB-SubCell"/>
</dbReference>
<proteinExistence type="predicted"/>
<dbReference type="Proteomes" id="UP000006094">
    <property type="component" value="Chromosome"/>
</dbReference>
<feature type="transmembrane region" description="Helical" evidence="1">
    <location>
        <begin position="295"/>
        <end position="316"/>
    </location>
</feature>
<feature type="transmembrane region" description="Helical" evidence="1">
    <location>
        <begin position="21"/>
        <end position="38"/>
    </location>
</feature>
<name>K0ATF2_GOTA9</name>
<dbReference type="Pfam" id="PF12679">
    <property type="entry name" value="ABC2_membrane_2"/>
    <property type="match status" value="1"/>
</dbReference>
<dbReference type="PANTHER" id="PTHR37305:SF1">
    <property type="entry name" value="MEMBRANE PROTEIN"/>
    <property type="match status" value="1"/>
</dbReference>
<organism evidence="2 3">
    <name type="scientific">Gottschalkia acidurici (strain ATCC 7906 / DSM 604 / BCRC 14475 / CIP 104303 / KCTC 5404 / NCIMB 10678 / 9a)</name>
    <name type="common">Clostridium acidurici</name>
    <dbReference type="NCBI Taxonomy" id="1128398"/>
    <lineage>
        <taxon>Bacteria</taxon>
        <taxon>Bacillati</taxon>
        <taxon>Bacillota</taxon>
        <taxon>Tissierellia</taxon>
        <taxon>Tissierellales</taxon>
        <taxon>Gottschalkiaceae</taxon>
        <taxon>Gottschalkia</taxon>
    </lineage>
</organism>
<feature type="transmembrane region" description="Helical" evidence="1">
    <location>
        <begin position="384"/>
        <end position="406"/>
    </location>
</feature>